<evidence type="ECO:0000256" key="4">
    <source>
        <dbReference type="ARBA" id="ARBA00023054"/>
    </source>
</evidence>
<feature type="disulfide bond" evidence="7">
    <location>
        <begin position="215"/>
        <end position="225"/>
    </location>
</feature>
<dbReference type="GO" id="GO:0009986">
    <property type="term" value="C:cell surface"/>
    <property type="evidence" value="ECO:0007669"/>
    <property type="project" value="TreeGrafter"/>
</dbReference>
<dbReference type="PROSITE" id="PS01187">
    <property type="entry name" value="EGF_CA"/>
    <property type="match status" value="1"/>
</dbReference>
<keyword evidence="13" id="KW-0675">Receptor</keyword>
<evidence type="ECO:0000256" key="6">
    <source>
        <dbReference type="ARBA" id="ARBA00023180"/>
    </source>
</evidence>
<feature type="region of interest" description="Disordered" evidence="9">
    <location>
        <begin position="107"/>
        <end position="126"/>
    </location>
</feature>
<dbReference type="PROSITE" id="PS00022">
    <property type="entry name" value="EGF_1"/>
    <property type="match status" value="1"/>
</dbReference>
<dbReference type="Pfam" id="PF07645">
    <property type="entry name" value="EGF_CA"/>
    <property type="match status" value="1"/>
</dbReference>
<evidence type="ECO:0000313" key="13">
    <source>
        <dbReference type="RefSeq" id="XP_015523729.1"/>
    </source>
</evidence>
<dbReference type="PANTHER" id="PTHR14949">
    <property type="entry name" value="EGF-LIKE-DOMAIN, MULTIPLE 7, 8"/>
    <property type="match status" value="1"/>
</dbReference>
<dbReference type="InterPro" id="IPR018097">
    <property type="entry name" value="EGF_Ca-bd_CS"/>
</dbReference>
<evidence type="ECO:0000259" key="11">
    <source>
        <dbReference type="PROSITE" id="PS50026"/>
    </source>
</evidence>
<keyword evidence="12" id="KW-1185">Reference proteome</keyword>
<dbReference type="GeneID" id="107227181"/>
<evidence type="ECO:0000256" key="9">
    <source>
        <dbReference type="SAM" id="MobiDB-lite"/>
    </source>
</evidence>
<dbReference type="CDD" id="cd00054">
    <property type="entry name" value="EGF_CA"/>
    <property type="match status" value="2"/>
</dbReference>
<organism evidence="13">
    <name type="scientific">Neodiprion lecontei</name>
    <name type="common">Redheaded pine sawfly</name>
    <dbReference type="NCBI Taxonomy" id="441921"/>
    <lineage>
        <taxon>Eukaryota</taxon>
        <taxon>Metazoa</taxon>
        <taxon>Ecdysozoa</taxon>
        <taxon>Arthropoda</taxon>
        <taxon>Hexapoda</taxon>
        <taxon>Insecta</taxon>
        <taxon>Pterygota</taxon>
        <taxon>Neoptera</taxon>
        <taxon>Endopterygota</taxon>
        <taxon>Hymenoptera</taxon>
        <taxon>Tenthredinoidea</taxon>
        <taxon>Diprionidae</taxon>
        <taxon>Diprioninae</taxon>
        <taxon>Neodiprion</taxon>
    </lineage>
</organism>
<evidence type="ECO:0000313" key="12">
    <source>
        <dbReference type="Proteomes" id="UP000829291"/>
    </source>
</evidence>
<accession>A0A6J0CC22</accession>
<dbReference type="Proteomes" id="UP000829291">
    <property type="component" value="Chromosome 2"/>
</dbReference>
<dbReference type="InParanoid" id="A0A6J0CC22"/>
<dbReference type="PROSITE" id="PS50026">
    <property type="entry name" value="EGF_3"/>
    <property type="match status" value="2"/>
</dbReference>
<dbReference type="InterPro" id="IPR050969">
    <property type="entry name" value="Dev_Signal_Modulators"/>
</dbReference>
<evidence type="ECO:0000256" key="8">
    <source>
        <dbReference type="SAM" id="Coils"/>
    </source>
</evidence>
<keyword evidence="13" id="KW-0449">Lipoprotein</keyword>
<sequence>MKEIAVFRLFVVVIGASVAVAVYQEPQGPDSNRFPEVGQPRWPSLAFRHASRPQHHPRESQTARKWRAGINDPDQAGPQRLVALASAEFAGTRAVAYGEFDHHRPAHQQRNPFAQGNQQPGYTRHHSGRRVCSRQAPTMVSHHLHRGRQVRLLYMEPQSKFSCCPGWTQVTRLSFGCNKLACPACLNGGSCVASGKCSCPKQFTGKQCEIDVDECVTEKPCAQLCQNTLGGYQCFCRAGYQLQPDGQSCHKNGSDDTAFEARDLEADYRPTTTRTSTIPQDTENEVGDRDFDTDYEFILKRLTKLEKLVSRSKRRDAVATDMSAKINLAMENIGDVKRAVESVRLMQQEIYELRNRLTSFERESRKIEHITNRVTDLESRFRIHCGAFDGNGRRIC</sequence>
<dbReference type="PANTHER" id="PTHR14949:SF56">
    <property type="entry name" value="EGF-LIKE-DOMAIN, MULTIPLE 7"/>
    <property type="match status" value="1"/>
</dbReference>
<dbReference type="RefSeq" id="XP_015523729.1">
    <property type="nucleotide sequence ID" value="XM_015668243.2"/>
</dbReference>
<dbReference type="SMART" id="SM00179">
    <property type="entry name" value="EGF_CA"/>
    <property type="match status" value="1"/>
</dbReference>
<dbReference type="SUPFAM" id="SSF57196">
    <property type="entry name" value="EGF/Laminin"/>
    <property type="match status" value="2"/>
</dbReference>
<evidence type="ECO:0000256" key="3">
    <source>
        <dbReference type="ARBA" id="ARBA00022737"/>
    </source>
</evidence>
<keyword evidence="4 8" id="KW-0175">Coiled coil</keyword>
<dbReference type="InterPro" id="IPR049883">
    <property type="entry name" value="NOTCH1_EGF-like"/>
</dbReference>
<dbReference type="OrthoDB" id="6516201at2759"/>
<evidence type="ECO:0000256" key="7">
    <source>
        <dbReference type="PROSITE-ProRule" id="PRU00076"/>
    </source>
</evidence>
<feature type="disulfide bond" evidence="7">
    <location>
        <begin position="199"/>
        <end position="208"/>
    </location>
</feature>
<keyword evidence="3" id="KW-0677">Repeat</keyword>
<protein>
    <submittedName>
        <fullName evidence="13">Low-density lipoprotein receptor-related protein 4 isoform X1</fullName>
    </submittedName>
</protein>
<feature type="coiled-coil region" evidence="8">
    <location>
        <begin position="343"/>
        <end position="380"/>
    </location>
</feature>
<evidence type="ECO:0000256" key="1">
    <source>
        <dbReference type="ARBA" id="ARBA00022536"/>
    </source>
</evidence>
<feature type="domain" description="EGF-like" evidence="11">
    <location>
        <begin position="211"/>
        <end position="250"/>
    </location>
</feature>
<keyword evidence="6" id="KW-0325">Glycoprotein</keyword>
<dbReference type="InterPro" id="IPR001881">
    <property type="entry name" value="EGF-like_Ca-bd_dom"/>
</dbReference>
<gene>
    <name evidence="13" type="primary">LOC107227181</name>
</gene>
<dbReference type="InterPro" id="IPR000742">
    <property type="entry name" value="EGF"/>
</dbReference>
<feature type="compositionally biased region" description="Polar residues" evidence="9">
    <location>
        <begin position="108"/>
        <end position="121"/>
    </location>
</feature>
<keyword evidence="2 10" id="KW-0732">Signal</keyword>
<feature type="chain" id="PRO_5026883687" evidence="10">
    <location>
        <begin position="22"/>
        <end position="396"/>
    </location>
</feature>
<keyword evidence="5 7" id="KW-1015">Disulfide bond</keyword>
<evidence type="ECO:0000256" key="10">
    <source>
        <dbReference type="SAM" id="SignalP"/>
    </source>
</evidence>
<feature type="signal peptide" evidence="10">
    <location>
        <begin position="1"/>
        <end position="21"/>
    </location>
</feature>
<dbReference type="KEGG" id="nlo:107227181"/>
<dbReference type="AlphaFoldDB" id="A0A6J0CC22"/>
<dbReference type="PROSITE" id="PS01186">
    <property type="entry name" value="EGF_2"/>
    <property type="match status" value="1"/>
</dbReference>
<dbReference type="GO" id="GO:0005509">
    <property type="term" value="F:calcium ion binding"/>
    <property type="evidence" value="ECO:0007669"/>
    <property type="project" value="InterPro"/>
</dbReference>
<dbReference type="GO" id="GO:0005576">
    <property type="term" value="C:extracellular region"/>
    <property type="evidence" value="ECO:0007669"/>
    <property type="project" value="TreeGrafter"/>
</dbReference>
<proteinExistence type="predicted"/>
<dbReference type="FunFam" id="2.10.25.10:FF:000017">
    <property type="entry name" value="latent-transforming growth factor beta-binding protein 4 isoform X1"/>
    <property type="match status" value="1"/>
</dbReference>
<dbReference type="PROSITE" id="PS00010">
    <property type="entry name" value="ASX_HYDROXYL"/>
    <property type="match status" value="1"/>
</dbReference>
<evidence type="ECO:0000256" key="2">
    <source>
        <dbReference type="ARBA" id="ARBA00022729"/>
    </source>
</evidence>
<evidence type="ECO:0000256" key="5">
    <source>
        <dbReference type="ARBA" id="ARBA00023157"/>
    </source>
</evidence>
<comment type="caution">
    <text evidence="7">Lacks conserved residue(s) required for the propagation of feature annotation.</text>
</comment>
<dbReference type="InterPro" id="IPR000152">
    <property type="entry name" value="EGF-type_Asp/Asn_hydroxyl_site"/>
</dbReference>
<dbReference type="SMART" id="SM00181">
    <property type="entry name" value="EGF"/>
    <property type="match status" value="2"/>
</dbReference>
<name>A0A6J0CC22_NEOLC</name>
<feature type="domain" description="EGF-like" evidence="11">
    <location>
        <begin position="178"/>
        <end position="209"/>
    </location>
</feature>
<dbReference type="GO" id="GO:0005102">
    <property type="term" value="F:signaling receptor binding"/>
    <property type="evidence" value="ECO:0007669"/>
    <property type="project" value="TreeGrafter"/>
</dbReference>
<reference evidence="13" key="1">
    <citation type="submission" date="2025-08" db="UniProtKB">
        <authorList>
            <consortium name="RefSeq"/>
        </authorList>
    </citation>
    <scope>IDENTIFICATION</scope>
    <source>
        <tissue evidence="13">Thorax and Abdomen</tissue>
    </source>
</reference>
<dbReference type="Gene3D" id="2.10.25.10">
    <property type="entry name" value="Laminin"/>
    <property type="match status" value="2"/>
</dbReference>
<keyword evidence="1 7" id="KW-0245">EGF-like domain</keyword>
<dbReference type="CTD" id="38540"/>